<sequence>MRHSILIVDDDIISARLLQNILRQNDYDVLPIANNGKEGIKIASELHPDIIFMDIQMPGELDGIDAGTLIQQELNIPVVYITGDDDQRTFSRALQTNPTGYIIKPFQADNLIMVLEMAIFRHTMTEKLRTNEELLSVTMKSIADGVVSTDENGNIVFFNAAAEKLTGLQLSEVQNINFRQALNLRNETGAPLFPEEKEGDQLLNPIYGEGIFICKNNNLLPISYSLAPIRDDKNEFRGYIFSFRDISLIKKAENELKNMNRILEEKVARRTEELRQKNILLEKALEKEKEINEFRSKIVTTISHEFKTPLTTIFSSTELLERYMDNEKLRAKTPRHFSLIKESVNLLSSHLSDILKFREYETLNETHPEPTEIIDFLDKMVQFYQSGVGNHHRVQFTHNSLPKELLIDQKLLREIAGNFISNAIKYSDKGKTVELAAEYSEGKLKILVRDEGVGISKEDQEKLFEYFYRAKTTENIEGSGVGLAIARQAVNLLNGKIEVESETGKGSTFMVEFPVEQIN</sequence>
<dbReference type="CDD" id="cd00130">
    <property type="entry name" value="PAS"/>
    <property type="match status" value="1"/>
</dbReference>
<dbReference type="InterPro" id="IPR036890">
    <property type="entry name" value="HATPase_C_sf"/>
</dbReference>
<dbReference type="FunFam" id="3.30.565.10:FF:000006">
    <property type="entry name" value="Sensor histidine kinase WalK"/>
    <property type="match status" value="1"/>
</dbReference>
<name>A0A2P8CEK7_9BACT</name>
<dbReference type="InterPro" id="IPR000700">
    <property type="entry name" value="PAS-assoc_C"/>
</dbReference>
<evidence type="ECO:0000256" key="2">
    <source>
        <dbReference type="ARBA" id="ARBA00012438"/>
    </source>
</evidence>
<dbReference type="InterPro" id="IPR004358">
    <property type="entry name" value="Sig_transdc_His_kin-like_C"/>
</dbReference>
<evidence type="ECO:0000256" key="3">
    <source>
        <dbReference type="ARBA" id="ARBA00022553"/>
    </source>
</evidence>
<feature type="domain" description="Histidine kinase" evidence="8">
    <location>
        <begin position="301"/>
        <end position="517"/>
    </location>
</feature>
<dbReference type="PANTHER" id="PTHR43047:SF72">
    <property type="entry name" value="OSMOSENSING HISTIDINE PROTEIN KINASE SLN1"/>
    <property type="match status" value="1"/>
</dbReference>
<dbReference type="SMART" id="SM00091">
    <property type="entry name" value="PAS"/>
    <property type="match status" value="1"/>
</dbReference>
<feature type="modified residue" description="4-aspartylphosphate" evidence="6">
    <location>
        <position position="54"/>
    </location>
</feature>
<dbReference type="InterPro" id="IPR000014">
    <property type="entry name" value="PAS"/>
</dbReference>
<dbReference type="PROSITE" id="PS50113">
    <property type="entry name" value="PAC"/>
    <property type="match status" value="1"/>
</dbReference>
<dbReference type="Gene3D" id="3.30.450.20">
    <property type="entry name" value="PAS domain"/>
    <property type="match status" value="1"/>
</dbReference>
<dbReference type="CDD" id="cd17534">
    <property type="entry name" value="REC_DC-like"/>
    <property type="match status" value="1"/>
</dbReference>
<feature type="domain" description="Response regulatory" evidence="9">
    <location>
        <begin position="4"/>
        <end position="119"/>
    </location>
</feature>
<comment type="catalytic activity">
    <reaction evidence="1">
        <text>ATP + protein L-histidine = ADP + protein N-phospho-L-histidine.</text>
        <dbReference type="EC" id="2.7.13.3"/>
    </reaction>
</comment>
<evidence type="ECO:0000256" key="1">
    <source>
        <dbReference type="ARBA" id="ARBA00000085"/>
    </source>
</evidence>
<gene>
    <name evidence="13" type="ORF">CLV93_104348</name>
    <name evidence="12" type="ORF">JCM18694_19490</name>
</gene>
<dbReference type="PROSITE" id="PS50110">
    <property type="entry name" value="RESPONSE_REGULATORY"/>
    <property type="match status" value="1"/>
</dbReference>
<evidence type="ECO:0000313" key="13">
    <source>
        <dbReference type="EMBL" id="PSK83417.1"/>
    </source>
</evidence>
<dbReference type="Pfam" id="PF02518">
    <property type="entry name" value="HATPase_c"/>
    <property type="match status" value="1"/>
</dbReference>
<reference evidence="12 15" key="2">
    <citation type="submission" date="2019-10" db="EMBL/GenBank/DDBJ databases">
        <title>Prolixibacter strains distinguished by the presence of nitrate reductase genes were adept at nitrate-dependent anaerobic corrosion of metallic iron and carbon steel.</title>
        <authorList>
            <person name="Iino T."/>
            <person name="Shono N."/>
            <person name="Ito K."/>
            <person name="Nakamura R."/>
            <person name="Sueoka K."/>
            <person name="Harayama S."/>
            <person name="Ohkuma M."/>
        </authorList>
    </citation>
    <scope>NUCLEOTIDE SEQUENCE [LARGE SCALE GENOMIC DNA]</scope>
    <source>
        <strain evidence="12 15">MIC1-1</strain>
    </source>
</reference>
<evidence type="ECO:0000259" key="8">
    <source>
        <dbReference type="PROSITE" id="PS50109"/>
    </source>
</evidence>
<protein>
    <recommendedName>
        <fullName evidence="2">histidine kinase</fullName>
        <ecNumber evidence="2">2.7.13.3</ecNumber>
    </recommendedName>
</protein>
<feature type="coiled-coil region" evidence="7">
    <location>
        <begin position="249"/>
        <end position="297"/>
    </location>
</feature>
<keyword evidence="5" id="KW-0418">Kinase</keyword>
<dbReference type="RefSeq" id="WP_106542200.1">
    <property type="nucleotide sequence ID" value="NZ_BLAU01000001.1"/>
</dbReference>
<dbReference type="Proteomes" id="UP000396862">
    <property type="component" value="Unassembled WGS sequence"/>
</dbReference>
<evidence type="ECO:0000256" key="4">
    <source>
        <dbReference type="ARBA" id="ARBA00022679"/>
    </source>
</evidence>
<organism evidence="13 14">
    <name type="scientific">Prolixibacter denitrificans</name>
    <dbReference type="NCBI Taxonomy" id="1541063"/>
    <lineage>
        <taxon>Bacteria</taxon>
        <taxon>Pseudomonadati</taxon>
        <taxon>Bacteroidota</taxon>
        <taxon>Bacteroidia</taxon>
        <taxon>Marinilabiliales</taxon>
        <taxon>Prolixibacteraceae</taxon>
        <taxon>Prolixibacter</taxon>
    </lineage>
</organism>
<dbReference type="InterPro" id="IPR001789">
    <property type="entry name" value="Sig_transdc_resp-reg_receiver"/>
</dbReference>
<comment type="caution">
    <text evidence="13">The sequence shown here is derived from an EMBL/GenBank/DDBJ whole genome shotgun (WGS) entry which is preliminary data.</text>
</comment>
<dbReference type="SMART" id="SM00387">
    <property type="entry name" value="HATPase_c"/>
    <property type="match status" value="1"/>
</dbReference>
<dbReference type="PROSITE" id="PS50109">
    <property type="entry name" value="HIS_KIN"/>
    <property type="match status" value="1"/>
</dbReference>
<evidence type="ECO:0000256" key="5">
    <source>
        <dbReference type="ARBA" id="ARBA00022777"/>
    </source>
</evidence>
<dbReference type="InterPro" id="IPR035965">
    <property type="entry name" value="PAS-like_dom_sf"/>
</dbReference>
<dbReference type="CDD" id="cd00082">
    <property type="entry name" value="HisKA"/>
    <property type="match status" value="1"/>
</dbReference>
<reference evidence="13 14" key="1">
    <citation type="submission" date="2018-03" db="EMBL/GenBank/DDBJ databases">
        <title>Genomic Encyclopedia of Archaeal and Bacterial Type Strains, Phase II (KMG-II): from individual species to whole genera.</title>
        <authorList>
            <person name="Goeker M."/>
        </authorList>
    </citation>
    <scope>NUCLEOTIDE SEQUENCE [LARGE SCALE GENOMIC DNA]</scope>
    <source>
        <strain evidence="13 14">DSM 27267</strain>
    </source>
</reference>
<dbReference type="InterPro" id="IPR036097">
    <property type="entry name" value="HisK_dim/P_sf"/>
</dbReference>
<dbReference type="EC" id="2.7.13.3" evidence="2"/>
<feature type="domain" description="PAS" evidence="10">
    <location>
        <begin position="131"/>
        <end position="173"/>
    </location>
</feature>
<evidence type="ECO:0000313" key="14">
    <source>
        <dbReference type="Proteomes" id="UP000240621"/>
    </source>
</evidence>
<dbReference type="PROSITE" id="PS50112">
    <property type="entry name" value="PAS"/>
    <property type="match status" value="1"/>
</dbReference>
<dbReference type="EMBL" id="BLAU01000001">
    <property type="protein sequence ID" value="GET21703.1"/>
    <property type="molecule type" value="Genomic_DNA"/>
</dbReference>
<dbReference type="PANTHER" id="PTHR43047">
    <property type="entry name" value="TWO-COMPONENT HISTIDINE PROTEIN KINASE"/>
    <property type="match status" value="1"/>
</dbReference>
<dbReference type="InterPro" id="IPR011006">
    <property type="entry name" value="CheY-like_superfamily"/>
</dbReference>
<dbReference type="PRINTS" id="PR00344">
    <property type="entry name" value="BCTRLSENSOR"/>
</dbReference>
<proteinExistence type="predicted"/>
<evidence type="ECO:0000256" key="6">
    <source>
        <dbReference type="PROSITE-ProRule" id="PRU00169"/>
    </source>
</evidence>
<evidence type="ECO:0000259" key="10">
    <source>
        <dbReference type="PROSITE" id="PS50112"/>
    </source>
</evidence>
<evidence type="ECO:0000313" key="12">
    <source>
        <dbReference type="EMBL" id="GET21703.1"/>
    </source>
</evidence>
<dbReference type="SMART" id="SM00388">
    <property type="entry name" value="HisKA"/>
    <property type="match status" value="1"/>
</dbReference>
<dbReference type="Gene3D" id="3.30.565.10">
    <property type="entry name" value="Histidine kinase-like ATPase, C-terminal domain"/>
    <property type="match status" value="1"/>
</dbReference>
<dbReference type="InterPro" id="IPR005467">
    <property type="entry name" value="His_kinase_dom"/>
</dbReference>
<evidence type="ECO:0000313" key="15">
    <source>
        <dbReference type="Proteomes" id="UP000396862"/>
    </source>
</evidence>
<dbReference type="OrthoDB" id="9815750at2"/>
<evidence type="ECO:0000259" key="11">
    <source>
        <dbReference type="PROSITE" id="PS50113"/>
    </source>
</evidence>
<evidence type="ECO:0000256" key="7">
    <source>
        <dbReference type="SAM" id="Coils"/>
    </source>
</evidence>
<dbReference type="GO" id="GO:0009927">
    <property type="term" value="F:histidine phosphotransfer kinase activity"/>
    <property type="evidence" value="ECO:0007669"/>
    <property type="project" value="TreeGrafter"/>
</dbReference>
<dbReference type="EMBL" id="PYGC01000004">
    <property type="protein sequence ID" value="PSK83417.1"/>
    <property type="molecule type" value="Genomic_DNA"/>
</dbReference>
<keyword evidence="7" id="KW-0175">Coiled coil</keyword>
<dbReference type="SUPFAM" id="SSF52172">
    <property type="entry name" value="CheY-like"/>
    <property type="match status" value="1"/>
</dbReference>
<dbReference type="Pfam" id="PF00512">
    <property type="entry name" value="HisKA"/>
    <property type="match status" value="1"/>
</dbReference>
<evidence type="ECO:0000259" key="9">
    <source>
        <dbReference type="PROSITE" id="PS50110"/>
    </source>
</evidence>
<dbReference type="Gene3D" id="1.10.287.130">
    <property type="match status" value="1"/>
</dbReference>
<feature type="domain" description="PAC" evidence="11">
    <location>
        <begin position="206"/>
        <end position="258"/>
    </location>
</feature>
<dbReference type="Proteomes" id="UP000240621">
    <property type="component" value="Unassembled WGS sequence"/>
</dbReference>
<dbReference type="GO" id="GO:0000155">
    <property type="term" value="F:phosphorelay sensor kinase activity"/>
    <property type="evidence" value="ECO:0007669"/>
    <property type="project" value="InterPro"/>
</dbReference>
<accession>A0A2P8CEK7</accession>
<dbReference type="Pfam" id="PF13426">
    <property type="entry name" value="PAS_9"/>
    <property type="match status" value="1"/>
</dbReference>
<keyword evidence="3 6" id="KW-0597">Phosphoprotein</keyword>
<dbReference type="SUPFAM" id="SSF47384">
    <property type="entry name" value="Homodimeric domain of signal transducing histidine kinase"/>
    <property type="match status" value="1"/>
</dbReference>
<dbReference type="NCBIfam" id="TIGR00229">
    <property type="entry name" value="sensory_box"/>
    <property type="match status" value="1"/>
</dbReference>
<dbReference type="SUPFAM" id="SSF55874">
    <property type="entry name" value="ATPase domain of HSP90 chaperone/DNA topoisomerase II/histidine kinase"/>
    <property type="match status" value="1"/>
</dbReference>
<dbReference type="InterPro" id="IPR003594">
    <property type="entry name" value="HATPase_dom"/>
</dbReference>
<dbReference type="SUPFAM" id="SSF55785">
    <property type="entry name" value="PYP-like sensor domain (PAS domain)"/>
    <property type="match status" value="1"/>
</dbReference>
<dbReference type="Gene3D" id="3.40.50.2300">
    <property type="match status" value="1"/>
</dbReference>
<keyword evidence="4" id="KW-0808">Transferase</keyword>
<dbReference type="GO" id="GO:0005886">
    <property type="term" value="C:plasma membrane"/>
    <property type="evidence" value="ECO:0007669"/>
    <property type="project" value="TreeGrafter"/>
</dbReference>
<dbReference type="SMART" id="SM00448">
    <property type="entry name" value="REC"/>
    <property type="match status" value="1"/>
</dbReference>
<dbReference type="InterPro" id="IPR003661">
    <property type="entry name" value="HisK_dim/P_dom"/>
</dbReference>
<keyword evidence="15" id="KW-1185">Reference proteome</keyword>
<dbReference type="Pfam" id="PF00072">
    <property type="entry name" value="Response_reg"/>
    <property type="match status" value="1"/>
</dbReference>
<dbReference type="AlphaFoldDB" id="A0A2P8CEK7"/>